<keyword evidence="2" id="KW-1185">Reference proteome</keyword>
<protein>
    <submittedName>
        <fullName evidence="1">Uncharacterized protein</fullName>
    </submittedName>
</protein>
<sequence length="322" mass="36343">MESSAKPVMDGYTDLNLWFDVVTRTEVPTLAKFGEHGSRVLRVLTRNDLRRKHRELFHRVVTDVPRFFDLMREVGAILAGSAVLHMLSPLFDAVQDYDFFVPSDHLYTLAHYLILEEGFEMENLNEREGTNGCMIEDLRYLAGIGSRITLRKGTVIVDVIAVGAADDWDCAYAVIASAWTTLLFNYAGPDKIMVGYPTLTLLGRGLIQWDRALHPSFPHGTRMEELEKYVERGYQFRTQADDWDVTTEGQLRPCVESWVCPLRKRAFGDGGCLVVAMGRRASRRDTVGWLFGGKPCPLVCDKERTARNEVHVEWCACGSTGA</sequence>
<dbReference type="AlphaFoldDB" id="A0A371DRW5"/>
<reference evidence="1 2" key="1">
    <citation type="journal article" date="2018" name="Biotechnol. Biofuels">
        <title>Integrative visual omics of the white-rot fungus Polyporus brumalis exposes the biotechnological potential of its oxidative enzymes for delignifying raw plant biomass.</title>
        <authorList>
            <person name="Miyauchi S."/>
            <person name="Rancon A."/>
            <person name="Drula E."/>
            <person name="Hage H."/>
            <person name="Chaduli D."/>
            <person name="Favel A."/>
            <person name="Grisel S."/>
            <person name="Henrissat B."/>
            <person name="Herpoel-Gimbert I."/>
            <person name="Ruiz-Duenas F.J."/>
            <person name="Chevret D."/>
            <person name="Hainaut M."/>
            <person name="Lin J."/>
            <person name="Wang M."/>
            <person name="Pangilinan J."/>
            <person name="Lipzen A."/>
            <person name="Lesage-Meessen L."/>
            <person name="Navarro D."/>
            <person name="Riley R."/>
            <person name="Grigoriev I.V."/>
            <person name="Zhou S."/>
            <person name="Raouche S."/>
            <person name="Rosso M.N."/>
        </authorList>
    </citation>
    <scope>NUCLEOTIDE SEQUENCE [LARGE SCALE GENOMIC DNA]</scope>
    <source>
        <strain evidence="1 2">BRFM 1820</strain>
    </source>
</reference>
<dbReference type="Proteomes" id="UP000256964">
    <property type="component" value="Unassembled WGS sequence"/>
</dbReference>
<organism evidence="1 2">
    <name type="scientific">Lentinus brumalis</name>
    <dbReference type="NCBI Taxonomy" id="2498619"/>
    <lineage>
        <taxon>Eukaryota</taxon>
        <taxon>Fungi</taxon>
        <taxon>Dikarya</taxon>
        <taxon>Basidiomycota</taxon>
        <taxon>Agaricomycotina</taxon>
        <taxon>Agaricomycetes</taxon>
        <taxon>Polyporales</taxon>
        <taxon>Polyporaceae</taxon>
        <taxon>Lentinus</taxon>
    </lineage>
</organism>
<proteinExistence type="predicted"/>
<gene>
    <name evidence="1" type="ORF">OH76DRAFT_1477970</name>
</gene>
<evidence type="ECO:0000313" key="2">
    <source>
        <dbReference type="Proteomes" id="UP000256964"/>
    </source>
</evidence>
<name>A0A371DRW5_9APHY</name>
<dbReference type="OrthoDB" id="2754254at2759"/>
<evidence type="ECO:0000313" key="1">
    <source>
        <dbReference type="EMBL" id="RDX55296.1"/>
    </source>
</evidence>
<accession>A0A371DRW5</accession>
<dbReference type="EMBL" id="KZ857382">
    <property type="protein sequence ID" value="RDX55296.1"/>
    <property type="molecule type" value="Genomic_DNA"/>
</dbReference>